<dbReference type="InterPro" id="IPR016007">
    <property type="entry name" value="Alpha_rhamnosid"/>
</dbReference>
<dbReference type="InterPro" id="IPR013737">
    <property type="entry name" value="Bac_rhamnosid_N"/>
</dbReference>
<evidence type="ECO:0000259" key="7">
    <source>
        <dbReference type="Pfam" id="PF17389"/>
    </source>
</evidence>
<evidence type="ECO:0000313" key="9">
    <source>
        <dbReference type="EMBL" id="KAJ7703698.1"/>
    </source>
</evidence>
<organism evidence="9 10">
    <name type="scientific">Mycena rosella</name>
    <name type="common">Pink bonnet</name>
    <name type="synonym">Agaricus rosellus</name>
    <dbReference type="NCBI Taxonomy" id="1033263"/>
    <lineage>
        <taxon>Eukaryota</taxon>
        <taxon>Fungi</taxon>
        <taxon>Dikarya</taxon>
        <taxon>Basidiomycota</taxon>
        <taxon>Agaricomycotina</taxon>
        <taxon>Agaricomycetes</taxon>
        <taxon>Agaricomycetidae</taxon>
        <taxon>Agaricales</taxon>
        <taxon>Marasmiineae</taxon>
        <taxon>Mycenaceae</taxon>
        <taxon>Mycena</taxon>
    </lineage>
</organism>
<dbReference type="PANTHER" id="PTHR33307">
    <property type="entry name" value="ALPHA-RHAMNOSIDASE (EUROFUNG)"/>
    <property type="match status" value="1"/>
</dbReference>
<dbReference type="SUPFAM" id="SSF48208">
    <property type="entry name" value="Six-hairpin glycosidases"/>
    <property type="match status" value="1"/>
</dbReference>
<keyword evidence="10" id="KW-1185">Reference proteome</keyword>
<dbReference type="Pfam" id="PF25788">
    <property type="entry name" value="Ig_Rha78A_N"/>
    <property type="match status" value="1"/>
</dbReference>
<dbReference type="InterPro" id="IPR035396">
    <property type="entry name" value="Bac_rhamnosid6H"/>
</dbReference>
<reference evidence="9" key="1">
    <citation type="submission" date="2023-03" db="EMBL/GenBank/DDBJ databases">
        <title>Massive genome expansion in bonnet fungi (Mycena s.s.) driven by repeated elements and novel gene families across ecological guilds.</title>
        <authorList>
            <consortium name="Lawrence Berkeley National Laboratory"/>
            <person name="Harder C.B."/>
            <person name="Miyauchi S."/>
            <person name="Viragh M."/>
            <person name="Kuo A."/>
            <person name="Thoen E."/>
            <person name="Andreopoulos B."/>
            <person name="Lu D."/>
            <person name="Skrede I."/>
            <person name="Drula E."/>
            <person name="Henrissat B."/>
            <person name="Morin E."/>
            <person name="Kohler A."/>
            <person name="Barry K."/>
            <person name="LaButti K."/>
            <person name="Morin E."/>
            <person name="Salamov A."/>
            <person name="Lipzen A."/>
            <person name="Mereny Z."/>
            <person name="Hegedus B."/>
            <person name="Baldrian P."/>
            <person name="Stursova M."/>
            <person name="Weitz H."/>
            <person name="Taylor A."/>
            <person name="Grigoriev I.V."/>
            <person name="Nagy L.G."/>
            <person name="Martin F."/>
            <person name="Kauserud H."/>
        </authorList>
    </citation>
    <scope>NUCLEOTIDE SEQUENCE</scope>
    <source>
        <strain evidence="9">CBHHK067</strain>
    </source>
</reference>
<dbReference type="EC" id="3.2.1.40" evidence="2"/>
<dbReference type="EMBL" id="JARKIE010000012">
    <property type="protein sequence ID" value="KAJ7703698.1"/>
    <property type="molecule type" value="Genomic_DNA"/>
</dbReference>
<dbReference type="Gene3D" id="1.50.10.10">
    <property type="match status" value="1"/>
</dbReference>
<dbReference type="AlphaFoldDB" id="A0AAD7GRL3"/>
<dbReference type="PANTHER" id="PTHR33307:SF6">
    <property type="entry name" value="ALPHA-RHAMNOSIDASE (EUROFUNG)-RELATED"/>
    <property type="match status" value="1"/>
</dbReference>
<keyword evidence="4" id="KW-0732">Signal</keyword>
<comment type="catalytic activity">
    <reaction evidence="1">
        <text>Hydrolysis of terminal non-reducing alpha-L-rhamnose residues in alpha-L-rhamnosides.</text>
        <dbReference type="EC" id="3.2.1.40"/>
    </reaction>
</comment>
<evidence type="ECO:0000259" key="5">
    <source>
        <dbReference type="Pfam" id="PF05592"/>
    </source>
</evidence>
<dbReference type="Proteomes" id="UP001221757">
    <property type="component" value="Unassembled WGS sequence"/>
</dbReference>
<feature type="domain" description="Alpha-L-rhamnosidase concanavalin-like" evidence="5">
    <location>
        <begin position="700"/>
        <end position="803"/>
    </location>
</feature>
<feature type="domain" description="Alpha-L-rhamnosidase C-terminal" evidence="8">
    <location>
        <begin position="1148"/>
        <end position="1219"/>
    </location>
</feature>
<dbReference type="GO" id="GO:0030596">
    <property type="term" value="F:alpha-L-rhamnosidase activity"/>
    <property type="evidence" value="ECO:0007669"/>
    <property type="project" value="UniProtKB-EC"/>
</dbReference>
<evidence type="ECO:0000259" key="6">
    <source>
        <dbReference type="Pfam" id="PF08531"/>
    </source>
</evidence>
<dbReference type="InterPro" id="IPR035398">
    <property type="entry name" value="Bac_rhamnosid_C"/>
</dbReference>
<evidence type="ECO:0000256" key="4">
    <source>
        <dbReference type="SAM" id="SignalP"/>
    </source>
</evidence>
<evidence type="ECO:0000256" key="1">
    <source>
        <dbReference type="ARBA" id="ARBA00001445"/>
    </source>
</evidence>
<feature type="domain" description="Alpha-L-rhamnosidase six-hairpin glycosidase" evidence="7">
    <location>
        <begin position="810"/>
        <end position="1146"/>
    </location>
</feature>
<accession>A0AAD7GRL3</accession>
<evidence type="ECO:0000313" key="10">
    <source>
        <dbReference type="Proteomes" id="UP001221757"/>
    </source>
</evidence>
<dbReference type="Gene3D" id="2.60.120.260">
    <property type="entry name" value="Galactose-binding domain-like"/>
    <property type="match status" value="4"/>
</dbReference>
<dbReference type="InterPro" id="IPR008979">
    <property type="entry name" value="Galactose-bd-like_sf"/>
</dbReference>
<dbReference type="Gene3D" id="2.60.420.10">
    <property type="entry name" value="Maltose phosphorylase, domain 3"/>
    <property type="match status" value="1"/>
</dbReference>
<dbReference type="SUPFAM" id="SSF49785">
    <property type="entry name" value="Galactose-binding domain-like"/>
    <property type="match status" value="1"/>
</dbReference>
<feature type="signal peptide" evidence="4">
    <location>
        <begin position="1"/>
        <end position="22"/>
    </location>
</feature>
<evidence type="ECO:0000259" key="8">
    <source>
        <dbReference type="Pfam" id="PF17390"/>
    </source>
</evidence>
<proteinExistence type="predicted"/>
<keyword evidence="3" id="KW-0378">Hydrolase</keyword>
<dbReference type="GO" id="GO:0005975">
    <property type="term" value="P:carbohydrate metabolic process"/>
    <property type="evidence" value="ECO:0007669"/>
    <property type="project" value="InterPro"/>
</dbReference>
<feature type="domain" description="Bacterial alpha-L-rhamnosidase N-terminal" evidence="6">
    <location>
        <begin position="513"/>
        <end position="687"/>
    </location>
</feature>
<dbReference type="InterPro" id="IPR008928">
    <property type="entry name" value="6-hairpin_glycosidase_sf"/>
</dbReference>
<evidence type="ECO:0000256" key="2">
    <source>
        <dbReference type="ARBA" id="ARBA00012652"/>
    </source>
</evidence>
<name>A0AAD7GRL3_MYCRO</name>
<gene>
    <name evidence="9" type="ORF">B0H17DRAFT_1040888</name>
</gene>
<sequence>MRFTGCSFGAAWAVCLVASSCAYDPRDNPPPISISSLLVETKIAPIGIDVTPRFSWVVTSSERGVSQEAYRLAISAITPGAAEMWDSGIVSSSLPYLVEYAGPTLQSDTRYFWTVDVTTNIGAASSSSNFTTGFLSQDAWSPSLWIGKNTSVIPNALSAAFAAASWIWTPESDPTNSPPGDRAFRRVYTSPPGKTAKTVIIVMTVDDGFTLYVDGAEVGASPSVADVWKSAQIVHAVLNSTDNLFAVRATNLATGPAGLIAAIQITFDDGSTDIIASDSGWRATASIPTDFQSPALDDSAWPLASSLGQYGVSPWDTQVTIAAPAAITPSLTNSDWIWAAEPNQPIAPPGDVAFRRTAVSPPGKTAESAVIIITADDNFTLYVNGVLVGRAPNEPSAWEVAPLYRVLLNSDANLFAVRATNAGTDDNPAGLIAAISILYSDGSTDFVASDMTWKVATTIPPRFQFSSTDDTAWATAASLGAYGVAPWGTGLIISDALGEHPAPLLRKSFSIAKRVSYARLYYSADGFASISLNGVLASDRVLSPGFTKYDTQVQYVGLDVTPLLFQGENAIALELGRSYYGITQPAESQWNWVAAAWHGEPVFRGVLSIGYADGTTERLVSDGSWKVIEGPTRLDDIYGGENYDASFIIPGYDSPGFDDSAWDYAQVSSGPAGMLVNARQPPTRLVESLRPTSISQPVPGIYVAAFERVVAGWAKITATGPAKTLIIVHFGEVLDPDGTVVYLDLAHNFANNWQTDRFWLAGTGGAETFEPKFSYKGYQYVQIEGWPGTSPPTPEDIIGQVVHDDLGMRGDFASSSDLFNQLHASVRYTMLNNVHSFPTDCPTFEKKGWSGDAMLATEMFLANFDSAELLAKYVRDLHETRVQGEGPPDVIGPDSGFGWNTQAPPWHSALILTPAWIYEYRGDERVLSDHYPSMKSYIAFELQRSPGNIASTWLADWNSPETPALGGNPPEDPRVSATAFLYHMLTTMVDIALVLGHADDAASFGEEASAVKAAFNAAFFNATAGYYTGVADNGYRQSHNILAVAFNLTPDNETAAAVASSIISDVAQRDMHLNTGALSTKHLLPLLTTYGHTETALALAQQTTYPSWGFWIENNATSMWENWGLDARSRDHFFLGTFEDWFFKDVLGIQSTGVAFQTVDIRPVQTDRLTSARGWMLTPFGNISVAWMRDSGSLNLSVGIPVGITATVSFTSTSEVTEGGVDISTKDVFTVLAGEPKRVVMGSGEYAFVASVPV</sequence>
<dbReference type="PROSITE" id="PS51257">
    <property type="entry name" value="PROKAR_LIPOPROTEIN"/>
    <property type="match status" value="1"/>
</dbReference>
<dbReference type="InterPro" id="IPR013783">
    <property type="entry name" value="Ig-like_fold"/>
</dbReference>
<dbReference type="Pfam" id="PF08531">
    <property type="entry name" value="Bac_rhamnosid_N"/>
    <property type="match status" value="1"/>
</dbReference>
<comment type="caution">
    <text evidence="9">The sequence shown here is derived from an EMBL/GenBank/DDBJ whole genome shotgun (WGS) entry which is preliminary data.</text>
</comment>
<dbReference type="InterPro" id="IPR012341">
    <property type="entry name" value="6hp_glycosidase-like_sf"/>
</dbReference>
<dbReference type="Gene3D" id="2.60.40.10">
    <property type="entry name" value="Immunoglobulins"/>
    <property type="match status" value="1"/>
</dbReference>
<dbReference type="InterPro" id="IPR008902">
    <property type="entry name" value="Rhamnosid_concanavalin"/>
</dbReference>
<dbReference type="Pfam" id="PF17389">
    <property type="entry name" value="Bac_rhamnosid6H"/>
    <property type="match status" value="1"/>
</dbReference>
<evidence type="ECO:0000256" key="3">
    <source>
        <dbReference type="ARBA" id="ARBA00022801"/>
    </source>
</evidence>
<protein>
    <recommendedName>
        <fullName evidence="2">alpha-L-rhamnosidase</fullName>
        <ecNumber evidence="2">3.2.1.40</ecNumber>
    </recommendedName>
</protein>
<dbReference type="Pfam" id="PF05592">
    <property type="entry name" value="Bac_rhamnosid"/>
    <property type="match status" value="1"/>
</dbReference>
<dbReference type="Pfam" id="PF17390">
    <property type="entry name" value="Bac_rhamnosid_C"/>
    <property type="match status" value="1"/>
</dbReference>
<feature type="chain" id="PRO_5042119743" description="alpha-L-rhamnosidase" evidence="4">
    <location>
        <begin position="23"/>
        <end position="1254"/>
    </location>
</feature>